<keyword evidence="3" id="KW-1185">Reference proteome</keyword>
<organism evidence="2 3">
    <name type="scientific">Fluviicola chungangensis</name>
    <dbReference type="NCBI Taxonomy" id="2597671"/>
    <lineage>
        <taxon>Bacteria</taxon>
        <taxon>Pseudomonadati</taxon>
        <taxon>Bacteroidota</taxon>
        <taxon>Flavobacteriia</taxon>
        <taxon>Flavobacteriales</taxon>
        <taxon>Crocinitomicaceae</taxon>
        <taxon>Fluviicola</taxon>
    </lineage>
</organism>
<proteinExistence type="predicted"/>
<keyword evidence="1" id="KW-0732">Signal</keyword>
<dbReference type="EMBL" id="VLPL01000005">
    <property type="protein sequence ID" value="TSJ42389.1"/>
    <property type="molecule type" value="Genomic_DNA"/>
</dbReference>
<feature type="signal peptide" evidence="1">
    <location>
        <begin position="1"/>
        <end position="19"/>
    </location>
</feature>
<dbReference type="AlphaFoldDB" id="A0A556MRH1"/>
<dbReference type="OrthoDB" id="9855267at2"/>
<dbReference type="RefSeq" id="WP_144333344.1">
    <property type="nucleotide sequence ID" value="NZ_VLPL01000005.1"/>
</dbReference>
<evidence type="ECO:0000313" key="2">
    <source>
        <dbReference type="EMBL" id="TSJ42389.1"/>
    </source>
</evidence>
<accession>A0A556MRH1</accession>
<comment type="caution">
    <text evidence="2">The sequence shown here is derived from an EMBL/GenBank/DDBJ whole genome shotgun (WGS) entry which is preliminary data.</text>
</comment>
<dbReference type="Proteomes" id="UP000316008">
    <property type="component" value="Unassembled WGS sequence"/>
</dbReference>
<name>A0A556MRH1_9FLAO</name>
<reference evidence="2 3" key="1">
    <citation type="submission" date="2019-07" db="EMBL/GenBank/DDBJ databases">
        <authorList>
            <person name="Huq M.A."/>
        </authorList>
    </citation>
    <scope>NUCLEOTIDE SEQUENCE [LARGE SCALE GENOMIC DNA]</scope>
    <source>
        <strain evidence="2 3">MAH-3</strain>
    </source>
</reference>
<evidence type="ECO:0000256" key="1">
    <source>
        <dbReference type="SAM" id="SignalP"/>
    </source>
</evidence>
<feature type="chain" id="PRO_5022130725" evidence="1">
    <location>
        <begin position="20"/>
        <end position="171"/>
    </location>
</feature>
<sequence>MLRTLLLLLFIISFSKGQAQGILDISGEIVFPFINYYSAYGMSHQSAKKSIRFYEKLYKEEKEKDELSDEMRLYALIKEKGLLFNPYIIVRGSLDEVTIVYMDSTTYQKTFIWNYKEEELRANQSYLWFYARATRLGENAYWLTDFYGIKLIRDTIRPKVVGKFAMDVYRK</sequence>
<gene>
    <name evidence="2" type="ORF">FO442_11520</name>
</gene>
<protein>
    <submittedName>
        <fullName evidence="2">Uncharacterized protein</fullName>
    </submittedName>
</protein>
<evidence type="ECO:0000313" key="3">
    <source>
        <dbReference type="Proteomes" id="UP000316008"/>
    </source>
</evidence>